<proteinExistence type="predicted"/>
<feature type="signal peptide" evidence="1">
    <location>
        <begin position="1"/>
        <end position="22"/>
    </location>
</feature>
<evidence type="ECO:0000313" key="2">
    <source>
        <dbReference type="EMBL" id="KKO46810.1"/>
    </source>
</evidence>
<dbReference type="STRING" id="336831.WG68_02360"/>
<reference evidence="2 3" key="1">
    <citation type="submission" date="2015-03" db="EMBL/GenBank/DDBJ databases">
        <title>Draft genome sequences of two protease-producing strains of Arsukibacterium isolated from two cold and alkaline environments.</title>
        <authorList>
            <person name="Lylloff J.E."/>
            <person name="Skov L.B."/>
            <person name="Jepsen M."/>
            <person name="Hallin P.F."/>
            <person name="Sorensen S.J."/>
            <person name="Stougaard P."/>
            <person name="Glaring M.A."/>
        </authorList>
    </citation>
    <scope>NUCLEOTIDE SEQUENCE [LARGE SCALE GENOMIC DNA]</scope>
    <source>
        <strain evidence="2 3">GCM72</strain>
    </source>
</reference>
<feature type="chain" id="PRO_5005644548" description="Capsular biosynthesis protein CpsB" evidence="1">
    <location>
        <begin position="23"/>
        <end position="397"/>
    </location>
</feature>
<dbReference type="AlphaFoldDB" id="A0A0M2VB12"/>
<dbReference type="EMBL" id="LAHO01000002">
    <property type="protein sequence ID" value="KKO46810.1"/>
    <property type="molecule type" value="Genomic_DNA"/>
</dbReference>
<accession>A0A0M2VB12</accession>
<evidence type="ECO:0008006" key="4">
    <source>
        <dbReference type="Google" id="ProtNLM"/>
    </source>
</evidence>
<keyword evidence="3" id="KW-1185">Reference proteome</keyword>
<keyword evidence="1" id="KW-0732">Signal</keyword>
<dbReference type="RefSeq" id="WP_046556057.1">
    <property type="nucleotide sequence ID" value="NZ_LAHO01000002.1"/>
</dbReference>
<comment type="caution">
    <text evidence="2">The sequence shown here is derived from an EMBL/GenBank/DDBJ whole genome shotgun (WGS) entry which is preliminary data.</text>
</comment>
<dbReference type="InterPro" id="IPR018759">
    <property type="entry name" value="BBP2_2"/>
</dbReference>
<organism evidence="2 3">
    <name type="scientific">Arsukibacterium ikkense</name>
    <dbReference type="NCBI Taxonomy" id="336831"/>
    <lineage>
        <taxon>Bacteria</taxon>
        <taxon>Pseudomonadati</taxon>
        <taxon>Pseudomonadota</taxon>
        <taxon>Gammaproteobacteria</taxon>
        <taxon>Chromatiales</taxon>
        <taxon>Chromatiaceae</taxon>
        <taxon>Arsukibacterium</taxon>
    </lineage>
</organism>
<dbReference type="Proteomes" id="UP000034228">
    <property type="component" value="Unassembled WGS sequence"/>
</dbReference>
<dbReference type="OrthoDB" id="9153755at2"/>
<protein>
    <recommendedName>
        <fullName evidence="4">Capsular biosynthesis protein CpsB</fullName>
    </recommendedName>
</protein>
<dbReference type="Pfam" id="PF10082">
    <property type="entry name" value="BBP2_2"/>
    <property type="match status" value="1"/>
</dbReference>
<gene>
    <name evidence="2" type="ORF">WG68_02360</name>
</gene>
<name>A0A0M2VB12_9GAMM</name>
<sequence length="397" mass="44403">MFNFSCVTLSLAALGVSATLSATEYIGGSITTETGIDFTPMLQTRLSHDNNIASTSEHAMSSWLLAVTPLLRAQLKKGPDEFSATARLARGHYMSSSDDNYLDFFLGADAKVELNENNRFDLDITYRSGHEKRGTGVSEGMGNALQEPVTFEVSDVDVDYEYGALSTPARLRLMAGWYDKAYSSHGNLTRYRSYQRFSYGAAFYYNTQASIRLLSEVTRADINYEQTDPTGNRDNTTTSYRMGMEWQATALTSAGVRFGYQHKDFESLGREDFKGLTWQASLAYAPLSYSQWRLSTGRLAKEPNVQGDYVEETLYGISWRHNWSELLASTIRFAYSCEDFAGSGRSDKTRELSLAVSYLLRANMLLTAGTDLSRKVSTARHIRFDKNIFYVGVQAGL</sequence>
<evidence type="ECO:0000256" key="1">
    <source>
        <dbReference type="SAM" id="SignalP"/>
    </source>
</evidence>
<evidence type="ECO:0000313" key="3">
    <source>
        <dbReference type="Proteomes" id="UP000034228"/>
    </source>
</evidence>